<sequence>MKKNLETPTSRRTILKAAAGFMGTTVFGGLPFSAFAQAATLKPADRCFVFVYFSGGWDQLLAFDPRDPEVFTPERVAETRILPGYNLFTDGTDPFPIMPAELPGAGPSNITFGPAVGELAKHYDVMSVVRGINMTTLAHEEGMRYFITGKRPIGAAARGSSTATEIVGQMVPNVPIPSIAYGVESYNDRFSGSANALRVSRSKDLVDTLSPSKKRLDSQIEAELLALGSAPITCDEAALSAGGVGQTYESSREQVKQVINSQLNEAFDFALAKNDTVRTTYGLQPNGSNSYDSAAGRAALVATALKLGISQCVSINLVGGLDTHFGTQTTHLSNLRSGFNALAALVKDLKNSVHPVSGRKFIEHTTILVFSEFARTPLINATNGRDHHLTNSCLLMGAGLKHNMVFGHSGDIGMAPGLVDLKTGAKDSNNGENILPEHIIATVLASANLDYSITRVDPLKALLK</sequence>
<dbReference type="PROSITE" id="PS51318">
    <property type="entry name" value="TAT"/>
    <property type="match status" value="1"/>
</dbReference>
<dbReference type="Proteomes" id="UP001207654">
    <property type="component" value="Unassembled WGS sequence"/>
</dbReference>
<dbReference type="EMBL" id="JAPNKA010000001">
    <property type="protein sequence ID" value="MCY1074446.1"/>
    <property type="molecule type" value="Genomic_DNA"/>
</dbReference>
<comment type="caution">
    <text evidence="1">The sequence shown here is derived from an EMBL/GenBank/DDBJ whole genome shotgun (WGS) entry which is preliminary data.</text>
</comment>
<dbReference type="RefSeq" id="WP_267533412.1">
    <property type="nucleotide sequence ID" value="NZ_JAPNKA010000001.1"/>
</dbReference>
<evidence type="ECO:0000313" key="2">
    <source>
        <dbReference type="Proteomes" id="UP001207654"/>
    </source>
</evidence>
<dbReference type="InterPro" id="IPR006311">
    <property type="entry name" value="TAT_signal"/>
</dbReference>
<proteinExistence type="predicted"/>
<organism evidence="1 2">
    <name type="scientific">Archangium lansingense</name>
    <dbReference type="NCBI Taxonomy" id="2995310"/>
    <lineage>
        <taxon>Bacteria</taxon>
        <taxon>Pseudomonadati</taxon>
        <taxon>Myxococcota</taxon>
        <taxon>Myxococcia</taxon>
        <taxon>Myxococcales</taxon>
        <taxon>Cystobacterineae</taxon>
        <taxon>Archangiaceae</taxon>
        <taxon>Archangium</taxon>
    </lineage>
</organism>
<reference evidence="1 2" key="1">
    <citation type="submission" date="2022-11" db="EMBL/GenBank/DDBJ databases">
        <title>Minimal conservation of predation-associated metabolite biosynthetic gene clusters underscores biosynthetic potential of Myxococcota including descriptions for ten novel species: Archangium lansinium sp. nov., Myxococcus landrumus sp. nov., Nannocystis bai.</title>
        <authorList>
            <person name="Ahearne A."/>
            <person name="Stevens C."/>
            <person name="Phillips K."/>
        </authorList>
    </citation>
    <scope>NUCLEOTIDE SEQUENCE [LARGE SCALE GENOMIC DNA]</scope>
    <source>
        <strain evidence="1 2">MIWBW</strain>
    </source>
</reference>
<protein>
    <submittedName>
        <fullName evidence="1">DUF1501 domain-containing protein</fullName>
    </submittedName>
</protein>
<name>A0ABT3ZYG4_9BACT</name>
<accession>A0ABT3ZYG4</accession>
<dbReference type="InterPro" id="IPR010869">
    <property type="entry name" value="DUF1501"/>
</dbReference>
<keyword evidence="2" id="KW-1185">Reference proteome</keyword>
<dbReference type="Pfam" id="PF07394">
    <property type="entry name" value="DUF1501"/>
    <property type="match status" value="1"/>
</dbReference>
<evidence type="ECO:0000313" key="1">
    <source>
        <dbReference type="EMBL" id="MCY1074446.1"/>
    </source>
</evidence>
<gene>
    <name evidence="1" type="ORF">OV287_08095</name>
</gene>